<organism evidence="1 2">
    <name type="scientific">[Ruminococcus] torques</name>
    <dbReference type="NCBI Taxonomy" id="33039"/>
    <lineage>
        <taxon>Bacteria</taxon>
        <taxon>Bacillati</taxon>
        <taxon>Bacillota</taxon>
        <taxon>Clostridia</taxon>
        <taxon>Lachnospirales</taxon>
        <taxon>Lachnospiraceae</taxon>
        <taxon>Mediterraneibacter</taxon>
    </lineage>
</organism>
<protein>
    <submittedName>
        <fullName evidence="1">Uncharacterized protein</fullName>
    </submittedName>
</protein>
<dbReference type="Proteomes" id="UP000292665">
    <property type="component" value="Unassembled WGS sequence"/>
</dbReference>
<evidence type="ECO:0000313" key="1">
    <source>
        <dbReference type="EMBL" id="RYS81748.1"/>
    </source>
</evidence>
<dbReference type="EMBL" id="RCYR01000002">
    <property type="protein sequence ID" value="RYS81748.1"/>
    <property type="molecule type" value="Genomic_DNA"/>
</dbReference>
<name>A0A4Q5CB84_9FIRM</name>
<dbReference type="AlphaFoldDB" id="A0A4Q5CB84"/>
<gene>
    <name evidence="1" type="ORF">EAI93_02595</name>
</gene>
<sequence length="71" mass="8334">MSIKVKDLLPLIWYNDIRLVVGANEEICLIRKDFNKKKILSDECLNMEVECIENDECILDTVNIHVKKKEN</sequence>
<comment type="caution">
    <text evidence="1">The sequence shown here is derived from an EMBL/GenBank/DDBJ whole genome shotgun (WGS) entry which is preliminary data.</text>
</comment>
<dbReference type="RefSeq" id="WP_129794694.1">
    <property type="nucleotide sequence ID" value="NZ_RCYR01000002.1"/>
</dbReference>
<accession>A0A4Q5CB84</accession>
<proteinExistence type="predicted"/>
<evidence type="ECO:0000313" key="2">
    <source>
        <dbReference type="Proteomes" id="UP000292665"/>
    </source>
</evidence>
<reference evidence="1 2" key="1">
    <citation type="journal article" date="2019" name="Science, e1252229">
        <title>Invertible promoters mediate bacterial phase variation, antibiotic resistance, and host adaptation in the gut.</title>
        <authorList>
            <person name="Jiang X."/>
            <person name="Hall A.B."/>
            <person name="Arthur T.D."/>
            <person name="Plichta D.R."/>
            <person name="Covington C.T."/>
            <person name="Poyet M."/>
            <person name="Crothers J."/>
            <person name="Moses P.L."/>
            <person name="Tolonen A.C."/>
            <person name="Vlamakis H."/>
            <person name="Alm E.J."/>
            <person name="Xavier R.J."/>
        </authorList>
    </citation>
    <scope>NUCLEOTIDE SEQUENCE [LARGE SCALE GENOMIC DNA]</scope>
    <source>
        <strain evidence="2">aa_0143</strain>
    </source>
</reference>